<organism evidence="3 4">
    <name type="scientific">Dongia rigui</name>
    <dbReference type="NCBI Taxonomy" id="940149"/>
    <lineage>
        <taxon>Bacteria</taxon>
        <taxon>Pseudomonadati</taxon>
        <taxon>Pseudomonadota</taxon>
        <taxon>Alphaproteobacteria</taxon>
        <taxon>Rhodospirillales</taxon>
        <taxon>Dongiaceae</taxon>
        <taxon>Dongia</taxon>
    </lineage>
</organism>
<dbReference type="InterPro" id="IPR000160">
    <property type="entry name" value="GGDEF_dom"/>
</dbReference>
<feature type="transmembrane region" description="Helical" evidence="1">
    <location>
        <begin position="269"/>
        <end position="293"/>
    </location>
</feature>
<dbReference type="Proteomes" id="UP001271769">
    <property type="component" value="Unassembled WGS sequence"/>
</dbReference>
<dbReference type="Gene3D" id="3.30.70.270">
    <property type="match status" value="1"/>
</dbReference>
<comment type="caution">
    <text evidence="3">The sequence shown here is derived from an EMBL/GenBank/DDBJ whole genome shotgun (WGS) entry which is preliminary data.</text>
</comment>
<reference evidence="3 4" key="1">
    <citation type="journal article" date="2013" name="Antonie Van Leeuwenhoek">
        <title>Dongia rigui sp. nov., isolated from freshwater of a large wetland in Korea.</title>
        <authorList>
            <person name="Baik K.S."/>
            <person name="Hwang Y.M."/>
            <person name="Choi J.S."/>
            <person name="Kwon J."/>
            <person name="Seong C.N."/>
        </authorList>
    </citation>
    <scope>NUCLEOTIDE SEQUENCE [LARGE SCALE GENOMIC DNA]</scope>
    <source>
        <strain evidence="3 4">04SU4-P</strain>
    </source>
</reference>
<protein>
    <submittedName>
        <fullName evidence="3">Diguanylate cyclase</fullName>
        <ecNumber evidence="3">2.7.7.65</ecNumber>
    </submittedName>
</protein>
<dbReference type="SMART" id="SM00267">
    <property type="entry name" value="GGDEF"/>
    <property type="match status" value="1"/>
</dbReference>
<dbReference type="Pfam" id="PF00990">
    <property type="entry name" value="GGDEF"/>
    <property type="match status" value="1"/>
</dbReference>
<dbReference type="Pfam" id="PF05228">
    <property type="entry name" value="CHASE4"/>
    <property type="match status" value="1"/>
</dbReference>
<dbReference type="InterPro" id="IPR052155">
    <property type="entry name" value="Biofilm_reg_signaling"/>
</dbReference>
<evidence type="ECO:0000256" key="1">
    <source>
        <dbReference type="SAM" id="Phobius"/>
    </source>
</evidence>
<dbReference type="EC" id="2.7.7.65" evidence="3"/>
<keyword evidence="1" id="KW-0812">Transmembrane</keyword>
<feature type="transmembrane region" description="Helical" evidence="1">
    <location>
        <begin position="30"/>
        <end position="51"/>
    </location>
</feature>
<name>A0ABU5DWF1_9PROT</name>
<keyword evidence="1" id="KW-0472">Membrane</keyword>
<dbReference type="PROSITE" id="PS50887">
    <property type="entry name" value="GGDEF"/>
    <property type="match status" value="1"/>
</dbReference>
<dbReference type="PANTHER" id="PTHR44757">
    <property type="entry name" value="DIGUANYLATE CYCLASE DGCP"/>
    <property type="match status" value="1"/>
</dbReference>
<evidence type="ECO:0000313" key="3">
    <source>
        <dbReference type="EMBL" id="MDY0871543.1"/>
    </source>
</evidence>
<sequence>MNRESSGEEGAAAGTLAGTAQLFPVRLSSLIFAFAAALIVLFACAMAFVGLRSSEEADRQARNNDLALFDNTLNSRFMLLARDQHALVSWKAYLDQRFPGDTTSSHLDAMIEGLWYQFGHDRTLLIAPDGRLMAYAHEGMVSRDSDALPVDADLRLLVQKAMAGYRAAPGAPAGTLFEAAFQRIEGTPALLSAMVLAEPADASQVTAVLVSVKFIDGDLLEYLNAQLSFNALNFNANPPPDLPRPHRFVTTLSGESLGAFLWADNYPGAAIWSVIWPLILLIGLVMALAAMLVARKLGGMSNVVEHSERRTRHMARHDSLTGLANRLHFGEELKAAVDLLPQPFAVIACDLDRFKAVNDTFGHAAGDTVIRTVAERMRETVGSAGLVSRTGGDEFIVLVRAYADAPALAALGHKLIAAVSAPIALEGGRTTDVGVSLGIAQAPACGDNAASIMRAADEALYEVKATGRGRLVFAGDRLLRQGDLQAGDSHSKSS</sequence>
<dbReference type="SUPFAM" id="SSF55073">
    <property type="entry name" value="Nucleotide cyclase"/>
    <property type="match status" value="1"/>
</dbReference>
<accession>A0ABU5DWF1</accession>
<dbReference type="GO" id="GO:0052621">
    <property type="term" value="F:diguanylate cyclase activity"/>
    <property type="evidence" value="ECO:0007669"/>
    <property type="project" value="UniProtKB-EC"/>
</dbReference>
<dbReference type="RefSeq" id="WP_320499975.1">
    <property type="nucleotide sequence ID" value="NZ_JAXCLX010000001.1"/>
</dbReference>
<keyword evidence="4" id="KW-1185">Reference proteome</keyword>
<evidence type="ECO:0000313" key="4">
    <source>
        <dbReference type="Proteomes" id="UP001271769"/>
    </source>
</evidence>
<dbReference type="CDD" id="cd01949">
    <property type="entry name" value="GGDEF"/>
    <property type="match status" value="1"/>
</dbReference>
<keyword evidence="1" id="KW-1133">Transmembrane helix</keyword>
<evidence type="ECO:0000259" key="2">
    <source>
        <dbReference type="PROSITE" id="PS50887"/>
    </source>
</evidence>
<proteinExistence type="predicted"/>
<keyword evidence="3" id="KW-0548">Nucleotidyltransferase</keyword>
<dbReference type="InterPro" id="IPR043128">
    <property type="entry name" value="Rev_trsase/Diguanyl_cyclase"/>
</dbReference>
<gene>
    <name evidence="3" type="ORF">SMD31_06400</name>
</gene>
<dbReference type="NCBIfam" id="TIGR00254">
    <property type="entry name" value="GGDEF"/>
    <property type="match status" value="1"/>
</dbReference>
<dbReference type="EMBL" id="JAXCLX010000001">
    <property type="protein sequence ID" value="MDY0871543.1"/>
    <property type="molecule type" value="Genomic_DNA"/>
</dbReference>
<dbReference type="InterPro" id="IPR007892">
    <property type="entry name" value="CHASE4"/>
</dbReference>
<dbReference type="PANTHER" id="PTHR44757:SF2">
    <property type="entry name" value="BIOFILM ARCHITECTURE MAINTENANCE PROTEIN MBAA"/>
    <property type="match status" value="1"/>
</dbReference>
<keyword evidence="3" id="KW-0808">Transferase</keyword>
<dbReference type="InterPro" id="IPR029787">
    <property type="entry name" value="Nucleotide_cyclase"/>
</dbReference>
<feature type="domain" description="GGDEF" evidence="2">
    <location>
        <begin position="342"/>
        <end position="476"/>
    </location>
</feature>